<feature type="transmembrane region" description="Helical" evidence="1">
    <location>
        <begin position="12"/>
        <end position="36"/>
    </location>
</feature>
<dbReference type="Proteomes" id="UP001599542">
    <property type="component" value="Unassembled WGS sequence"/>
</dbReference>
<evidence type="ECO:0000313" key="4">
    <source>
        <dbReference type="Proteomes" id="UP001599542"/>
    </source>
</evidence>
<gene>
    <name evidence="3" type="ORF">ACFW6T_07025</name>
</gene>
<evidence type="ECO:0000313" key="3">
    <source>
        <dbReference type="EMBL" id="MFE1351730.1"/>
    </source>
</evidence>
<proteinExistence type="predicted"/>
<dbReference type="EMBL" id="JBHYPX010000009">
    <property type="protein sequence ID" value="MFE1351730.1"/>
    <property type="molecule type" value="Genomic_DNA"/>
</dbReference>
<keyword evidence="1" id="KW-0812">Transmembrane</keyword>
<dbReference type="RefSeq" id="WP_380322171.1">
    <property type="nucleotide sequence ID" value="NZ_JBHYPW010000016.1"/>
</dbReference>
<keyword evidence="1" id="KW-1133">Transmembrane helix</keyword>
<keyword evidence="1" id="KW-0472">Membrane</keyword>
<sequence>MMYWDDHGMNGWGAGLMVFTTLLFLGLLVAAAVVLFRYAGRSAQQHPAPRPPEQRSGPEQVLAERLARGEIDPEEYRLRLAALRDAAGRGGDGAGWTP</sequence>
<feature type="domain" description="SHOCT" evidence="2">
    <location>
        <begin position="59"/>
        <end position="83"/>
    </location>
</feature>
<dbReference type="InterPro" id="IPR018649">
    <property type="entry name" value="SHOCT"/>
</dbReference>
<dbReference type="Pfam" id="PF09851">
    <property type="entry name" value="SHOCT"/>
    <property type="match status" value="1"/>
</dbReference>
<organism evidence="3 4">
    <name type="scientific">Kitasatospora phosalacinea</name>
    <dbReference type="NCBI Taxonomy" id="2065"/>
    <lineage>
        <taxon>Bacteria</taxon>
        <taxon>Bacillati</taxon>
        <taxon>Actinomycetota</taxon>
        <taxon>Actinomycetes</taxon>
        <taxon>Kitasatosporales</taxon>
        <taxon>Streptomycetaceae</taxon>
        <taxon>Kitasatospora</taxon>
    </lineage>
</organism>
<keyword evidence="4" id="KW-1185">Reference proteome</keyword>
<accession>A0ABW6GG80</accession>
<name>A0ABW6GG80_9ACTN</name>
<evidence type="ECO:0000259" key="2">
    <source>
        <dbReference type="Pfam" id="PF09851"/>
    </source>
</evidence>
<comment type="caution">
    <text evidence="3">The sequence shown here is derived from an EMBL/GenBank/DDBJ whole genome shotgun (WGS) entry which is preliminary data.</text>
</comment>
<protein>
    <submittedName>
        <fullName evidence="3">SHOCT domain-containing protein</fullName>
    </submittedName>
</protein>
<evidence type="ECO:0000256" key="1">
    <source>
        <dbReference type="SAM" id="Phobius"/>
    </source>
</evidence>
<reference evidence="3 4" key="1">
    <citation type="submission" date="2024-09" db="EMBL/GenBank/DDBJ databases">
        <title>The Natural Products Discovery Center: Release of the First 8490 Sequenced Strains for Exploring Actinobacteria Biosynthetic Diversity.</title>
        <authorList>
            <person name="Kalkreuter E."/>
            <person name="Kautsar S.A."/>
            <person name="Yang D."/>
            <person name="Bader C.D."/>
            <person name="Teijaro C.N."/>
            <person name="Fluegel L."/>
            <person name="Davis C.M."/>
            <person name="Simpson J.R."/>
            <person name="Lauterbach L."/>
            <person name="Steele A.D."/>
            <person name="Gui C."/>
            <person name="Meng S."/>
            <person name="Li G."/>
            <person name="Viehrig K."/>
            <person name="Ye F."/>
            <person name="Su P."/>
            <person name="Kiefer A.F."/>
            <person name="Nichols A."/>
            <person name="Cepeda A.J."/>
            <person name="Yan W."/>
            <person name="Fan B."/>
            <person name="Jiang Y."/>
            <person name="Adhikari A."/>
            <person name="Zheng C.-J."/>
            <person name="Schuster L."/>
            <person name="Cowan T.M."/>
            <person name="Smanski M.J."/>
            <person name="Chevrette M.G."/>
            <person name="De Carvalho L.P.S."/>
            <person name="Shen B."/>
        </authorList>
    </citation>
    <scope>NUCLEOTIDE SEQUENCE [LARGE SCALE GENOMIC DNA]</scope>
    <source>
        <strain evidence="3 4">NPDC058753</strain>
    </source>
</reference>